<evidence type="ECO:0000313" key="5">
    <source>
        <dbReference type="Proteomes" id="UP000545588"/>
    </source>
</evidence>
<dbReference type="EMBL" id="JACHFF010000001">
    <property type="protein sequence ID" value="MBB6422747.1"/>
    <property type="molecule type" value="Genomic_DNA"/>
</dbReference>
<reference evidence="2 4" key="1">
    <citation type="submission" date="2020-07" db="EMBL/GenBank/DDBJ databases">
        <authorList>
            <person name="Criscuolo A."/>
        </authorList>
    </citation>
    <scope>NUCLEOTIDE SEQUENCE [LARGE SCALE GENOMIC DNA]</scope>
    <source>
        <strain evidence="2">CIP111751</strain>
    </source>
</reference>
<dbReference type="Proteomes" id="UP000534001">
    <property type="component" value="Unassembled WGS sequence"/>
</dbReference>
<reference evidence="3 5" key="2">
    <citation type="submission" date="2020-08" db="EMBL/GenBank/DDBJ databases">
        <title>Genomic Encyclopedia of Type Strains, Phase IV (KMG-IV): sequencing the most valuable type-strain genomes for metagenomic binning, comparative biology and taxonomic classification.</title>
        <authorList>
            <person name="Goeker M."/>
        </authorList>
    </citation>
    <scope>NUCLEOTIDE SEQUENCE [LARGE SCALE GENOMIC DNA]</scope>
    <source>
        <strain evidence="3 5">DSM 22419</strain>
    </source>
</reference>
<feature type="compositionally biased region" description="Acidic residues" evidence="1">
    <location>
        <begin position="8"/>
        <end position="41"/>
    </location>
</feature>
<evidence type="ECO:0000313" key="2">
    <source>
        <dbReference type="EMBL" id="CAD2074380.1"/>
    </source>
</evidence>
<gene>
    <name evidence="3" type="ORF">HNR41_000673</name>
    <name evidence="2" type="ORF">JEOCOQ751_00933</name>
</gene>
<dbReference type="RefSeq" id="WP_184281740.1">
    <property type="nucleotide sequence ID" value="NZ_BMCO01000001.1"/>
</dbReference>
<feature type="compositionally biased region" description="Acidic residues" evidence="1">
    <location>
        <begin position="86"/>
        <end position="112"/>
    </location>
</feature>
<comment type="caution">
    <text evidence="2">The sequence shown here is derived from an EMBL/GenBank/DDBJ whole genome shotgun (WGS) entry which is preliminary data.</text>
</comment>
<proteinExistence type="predicted"/>
<dbReference type="EMBL" id="CAJEWA010000005">
    <property type="protein sequence ID" value="CAD2074380.1"/>
    <property type="molecule type" value="Genomic_DNA"/>
</dbReference>
<keyword evidence="5" id="KW-1185">Reference proteome</keyword>
<dbReference type="AlphaFoldDB" id="A0A6V7RA71"/>
<feature type="region of interest" description="Disordered" evidence="1">
    <location>
        <begin position="1"/>
        <end position="123"/>
    </location>
</feature>
<dbReference type="Proteomes" id="UP000545588">
    <property type="component" value="Unassembled WGS sequence"/>
</dbReference>
<evidence type="ECO:0000313" key="4">
    <source>
        <dbReference type="Proteomes" id="UP000534001"/>
    </source>
</evidence>
<evidence type="ECO:0000313" key="3">
    <source>
        <dbReference type="EMBL" id="MBB6422747.1"/>
    </source>
</evidence>
<evidence type="ECO:0000256" key="1">
    <source>
        <dbReference type="SAM" id="MobiDB-lite"/>
    </source>
</evidence>
<feature type="compositionally biased region" description="Acidic residues" evidence="1">
    <location>
        <begin position="50"/>
        <end position="77"/>
    </location>
</feature>
<sequence>MDDKEGTGSDEEADTDTEGTDSESEGDASDEESDEESEDTTGEDRSNEDSERDDEAEEESGTEEDDSSDSSSSDEDSASAASKDSDSEEGTEEDDSDGEDSLSAETDSDDAEQSQSAGINFDVAKEQITGLDGTEMTSMFELNSGIGAMLDSADESDASVEDILMPKEDVTTYYAETFMVINMFTGDSEQPADSDAAGLTAEIDESEDFEIFSGMYDAAQDAIVPYAYANTDSLFVYESGMWNDYTGQADADEVYYASYSNLYDAFMESADVMNVSEDDEYYYVHNIGTESVLHDTFGKLFSVEFTNADLEKQKNGVVGVIDKENNELLKIAYLSYAPGLNEGEELFIEVSSILDDYGEFDDGITVPEGLYE</sequence>
<organism evidence="2 4">
    <name type="scientific">Jeotgalicoccus coquinae</name>
    <dbReference type="NCBI Taxonomy" id="709509"/>
    <lineage>
        <taxon>Bacteria</taxon>
        <taxon>Bacillati</taxon>
        <taxon>Bacillota</taxon>
        <taxon>Bacilli</taxon>
        <taxon>Bacillales</taxon>
        <taxon>Staphylococcaceae</taxon>
        <taxon>Jeotgalicoccus</taxon>
    </lineage>
</organism>
<accession>A0A6V7RA71</accession>
<name>A0A6V7RA71_9STAP</name>
<protein>
    <submittedName>
        <fullName evidence="2">Uncharacterized protein</fullName>
    </submittedName>
</protein>